<dbReference type="AlphaFoldDB" id="A0AA88R706"/>
<evidence type="ECO:0000313" key="2">
    <source>
        <dbReference type="Proteomes" id="UP001187471"/>
    </source>
</evidence>
<dbReference type="Proteomes" id="UP001187471">
    <property type="component" value="Unassembled WGS sequence"/>
</dbReference>
<protein>
    <submittedName>
        <fullName evidence="1">Uncharacterized protein</fullName>
    </submittedName>
</protein>
<keyword evidence="2" id="KW-1185">Reference proteome</keyword>
<gene>
    <name evidence="1" type="ORF">RJ640_008780</name>
</gene>
<dbReference type="EMBL" id="JAVXUO010002086">
    <property type="protein sequence ID" value="KAK2976326.1"/>
    <property type="molecule type" value="Genomic_DNA"/>
</dbReference>
<accession>A0AA88R706</accession>
<name>A0AA88R706_9ASTE</name>
<organism evidence="1 2">
    <name type="scientific">Escallonia rubra</name>
    <dbReference type="NCBI Taxonomy" id="112253"/>
    <lineage>
        <taxon>Eukaryota</taxon>
        <taxon>Viridiplantae</taxon>
        <taxon>Streptophyta</taxon>
        <taxon>Embryophyta</taxon>
        <taxon>Tracheophyta</taxon>
        <taxon>Spermatophyta</taxon>
        <taxon>Magnoliopsida</taxon>
        <taxon>eudicotyledons</taxon>
        <taxon>Gunneridae</taxon>
        <taxon>Pentapetalae</taxon>
        <taxon>asterids</taxon>
        <taxon>campanulids</taxon>
        <taxon>Escalloniales</taxon>
        <taxon>Escalloniaceae</taxon>
        <taxon>Escallonia</taxon>
    </lineage>
</organism>
<sequence>MGGNNRQKKSSGFSLFNIFKSRKPRRGEDTRDDFVNAYKVFPSDEDGRRWAVAEPGIDRKASAYIDSIQKEWNLEDNQFITPAVAIHSLPTCDEIAPVHSGLCMENIQRTLLYKPFTEKVNSEKICITPASAWPSADHMLVVPRETVSECPKLRER</sequence>
<dbReference type="PANTHER" id="PTHR33511">
    <property type="entry name" value="OS06G0632400 PROTEIN"/>
    <property type="match status" value="1"/>
</dbReference>
<evidence type="ECO:0000313" key="1">
    <source>
        <dbReference type="EMBL" id="KAK2976326.1"/>
    </source>
</evidence>
<comment type="caution">
    <text evidence="1">The sequence shown here is derived from an EMBL/GenBank/DDBJ whole genome shotgun (WGS) entry which is preliminary data.</text>
</comment>
<reference evidence="1" key="1">
    <citation type="submission" date="2022-12" db="EMBL/GenBank/DDBJ databases">
        <title>Draft genome assemblies for two species of Escallonia (Escalloniales).</title>
        <authorList>
            <person name="Chanderbali A."/>
            <person name="Dervinis C."/>
            <person name="Anghel I."/>
            <person name="Soltis D."/>
            <person name="Soltis P."/>
            <person name="Zapata F."/>
        </authorList>
    </citation>
    <scope>NUCLEOTIDE SEQUENCE</scope>
    <source>
        <strain evidence="1">UCBG92.1500</strain>
        <tissue evidence="1">Leaf</tissue>
    </source>
</reference>
<proteinExistence type="predicted"/>